<dbReference type="SUPFAM" id="SSF53756">
    <property type="entry name" value="UDP-Glycosyltransferase/glycogen phosphorylase"/>
    <property type="match status" value="1"/>
</dbReference>
<feature type="domain" description="Glycosyl transferase family 1" evidence="2">
    <location>
        <begin position="214"/>
        <end position="368"/>
    </location>
</feature>
<dbReference type="PANTHER" id="PTHR46401:SF2">
    <property type="entry name" value="GLYCOSYLTRANSFERASE WBBK-RELATED"/>
    <property type="match status" value="1"/>
</dbReference>
<dbReference type="AlphaFoldDB" id="A0A7C0U368"/>
<dbReference type="Proteomes" id="UP000886289">
    <property type="component" value="Unassembled WGS sequence"/>
</dbReference>
<dbReference type="EMBL" id="DRBS01000258">
    <property type="protein sequence ID" value="HDD44563.1"/>
    <property type="molecule type" value="Genomic_DNA"/>
</dbReference>
<evidence type="ECO:0000259" key="3">
    <source>
        <dbReference type="Pfam" id="PF13439"/>
    </source>
</evidence>
<reference evidence="4" key="1">
    <citation type="journal article" date="2020" name="mSystems">
        <title>Genome- and Community-Level Interaction Insights into Carbon Utilization and Element Cycling Functions of Hydrothermarchaeota in Hydrothermal Sediment.</title>
        <authorList>
            <person name="Zhou Z."/>
            <person name="Liu Y."/>
            <person name="Xu W."/>
            <person name="Pan J."/>
            <person name="Luo Z.H."/>
            <person name="Li M."/>
        </authorList>
    </citation>
    <scope>NUCLEOTIDE SEQUENCE [LARGE SCALE GENOMIC DNA]</scope>
    <source>
        <strain evidence="4">HyVt-233</strain>
    </source>
</reference>
<protein>
    <submittedName>
        <fullName evidence="4">Glycosyltransferase family 1 protein</fullName>
    </submittedName>
</protein>
<comment type="caution">
    <text evidence="4">The sequence shown here is derived from an EMBL/GenBank/DDBJ whole genome shotgun (WGS) entry which is preliminary data.</text>
</comment>
<dbReference type="Pfam" id="PF00534">
    <property type="entry name" value="Glycos_transf_1"/>
    <property type="match status" value="1"/>
</dbReference>
<dbReference type="InterPro" id="IPR001296">
    <property type="entry name" value="Glyco_trans_1"/>
</dbReference>
<proteinExistence type="predicted"/>
<organism evidence="4">
    <name type="scientific">Desulfofervidus auxilii</name>
    <dbReference type="NCBI Taxonomy" id="1621989"/>
    <lineage>
        <taxon>Bacteria</taxon>
        <taxon>Pseudomonadati</taxon>
        <taxon>Thermodesulfobacteriota</taxon>
        <taxon>Candidatus Desulfofervidia</taxon>
        <taxon>Candidatus Desulfofervidales</taxon>
        <taxon>Candidatus Desulfofervidaceae</taxon>
        <taxon>Candidatus Desulfofervidus</taxon>
    </lineage>
</organism>
<evidence type="ECO:0000256" key="1">
    <source>
        <dbReference type="ARBA" id="ARBA00022679"/>
    </source>
</evidence>
<dbReference type="InterPro" id="IPR028098">
    <property type="entry name" value="Glyco_trans_4-like_N"/>
</dbReference>
<dbReference type="GO" id="GO:0009103">
    <property type="term" value="P:lipopolysaccharide biosynthetic process"/>
    <property type="evidence" value="ECO:0007669"/>
    <property type="project" value="TreeGrafter"/>
</dbReference>
<evidence type="ECO:0000313" key="4">
    <source>
        <dbReference type="EMBL" id="HDD44563.1"/>
    </source>
</evidence>
<dbReference type="Gene3D" id="3.40.50.2000">
    <property type="entry name" value="Glycogen Phosphorylase B"/>
    <property type="match status" value="2"/>
</dbReference>
<keyword evidence="1" id="KW-0808">Transferase</keyword>
<name>A0A7C0U368_DESA2</name>
<dbReference type="Pfam" id="PF13439">
    <property type="entry name" value="Glyco_transf_4"/>
    <property type="match status" value="1"/>
</dbReference>
<sequence length="375" mass="43201">MMEHEFRKCKTIVELVDRIIENSGKRVAICGWALKGSGGDCRVIEQQAKDLFDNGYDVTIFVLEADISLPQGVKIEVIGLPKNSYLSRIYRLIFPLIIYKMFKYAKKLEEFDLIICHRYPLVYLCYFAKKLYGIKYIYWFHHYPDPSHFPSLMHKLWIKLIGWLEAKSCPVKKADIICSVSEFSRRQLKEVGNIDSIVIPNKVRKLKKGVYSIELRHKYGIKENEYVMLFVGRIVPYKNIHSLIRVYKLVKNSIPNLKLVIVGNPSTKDYFEKLKEIADDGVIFTGYIPDEDLYGLYSISDVYVTCSLLEGFDLPLKEAELFGLPAVAFDIPAHREVAGPNTILVKKDNIEQFAKAVLKILQQKKLSKTQKGCVN</sequence>
<dbReference type="PANTHER" id="PTHR46401">
    <property type="entry name" value="GLYCOSYLTRANSFERASE WBBK-RELATED"/>
    <property type="match status" value="1"/>
</dbReference>
<evidence type="ECO:0000259" key="2">
    <source>
        <dbReference type="Pfam" id="PF00534"/>
    </source>
</evidence>
<accession>A0A7C0U368</accession>
<gene>
    <name evidence="4" type="ORF">ENG63_06870</name>
</gene>
<dbReference type="CDD" id="cd03801">
    <property type="entry name" value="GT4_PimA-like"/>
    <property type="match status" value="1"/>
</dbReference>
<feature type="domain" description="Glycosyltransferase subfamily 4-like N-terminal" evidence="3">
    <location>
        <begin position="42"/>
        <end position="201"/>
    </location>
</feature>
<dbReference type="GO" id="GO:0016757">
    <property type="term" value="F:glycosyltransferase activity"/>
    <property type="evidence" value="ECO:0007669"/>
    <property type="project" value="InterPro"/>
</dbReference>